<evidence type="ECO:0000259" key="1">
    <source>
        <dbReference type="Pfam" id="PF00188"/>
    </source>
</evidence>
<dbReference type="Pfam" id="PF00188">
    <property type="entry name" value="CAP"/>
    <property type="match status" value="1"/>
</dbReference>
<comment type="caution">
    <text evidence="2">The sequence shown here is derived from an EMBL/GenBank/DDBJ whole genome shotgun (WGS) entry which is preliminary data.</text>
</comment>
<dbReference type="AlphaFoldDB" id="A0A367GTI2"/>
<organism evidence="2 3">
    <name type="scientific">Mucilaginibacter hurinus</name>
    <dbReference type="NCBI Taxonomy" id="2201324"/>
    <lineage>
        <taxon>Bacteria</taxon>
        <taxon>Pseudomonadati</taxon>
        <taxon>Bacteroidota</taxon>
        <taxon>Sphingobacteriia</taxon>
        <taxon>Sphingobacteriales</taxon>
        <taxon>Sphingobacteriaceae</taxon>
        <taxon>Mucilaginibacter</taxon>
    </lineage>
</organism>
<keyword evidence="3" id="KW-1185">Reference proteome</keyword>
<dbReference type="OrthoDB" id="982527at2"/>
<dbReference type="CDD" id="cd05379">
    <property type="entry name" value="CAP_bacterial"/>
    <property type="match status" value="1"/>
</dbReference>
<accession>A0A367GTI2</accession>
<dbReference type="InterPro" id="IPR035940">
    <property type="entry name" value="CAP_sf"/>
</dbReference>
<feature type="domain" description="SCP" evidence="1">
    <location>
        <begin position="38"/>
        <end position="162"/>
    </location>
</feature>
<proteinExistence type="predicted"/>
<evidence type="ECO:0000313" key="2">
    <source>
        <dbReference type="EMBL" id="RCH56013.1"/>
    </source>
</evidence>
<name>A0A367GTI2_9SPHI</name>
<dbReference type="PANTHER" id="PTHR31157:SF1">
    <property type="entry name" value="SCP DOMAIN-CONTAINING PROTEIN"/>
    <property type="match status" value="1"/>
</dbReference>
<reference evidence="2 3" key="1">
    <citation type="submission" date="2018-05" db="EMBL/GenBank/DDBJ databases">
        <title>Mucilaginibacter hurinus sp. nov., isolated from briquette warehouse soil.</title>
        <authorList>
            <person name="Choi L."/>
        </authorList>
    </citation>
    <scope>NUCLEOTIDE SEQUENCE [LARGE SCALE GENOMIC DNA]</scope>
    <source>
        <strain evidence="2 3">ZR32</strain>
    </source>
</reference>
<dbReference type="SUPFAM" id="SSF55797">
    <property type="entry name" value="PR-1-like"/>
    <property type="match status" value="1"/>
</dbReference>
<evidence type="ECO:0000313" key="3">
    <source>
        <dbReference type="Proteomes" id="UP000253209"/>
    </source>
</evidence>
<gene>
    <name evidence="2" type="ORF">DJ568_04495</name>
</gene>
<dbReference type="EMBL" id="QGDC01000002">
    <property type="protein sequence ID" value="RCH56013.1"/>
    <property type="molecule type" value="Genomic_DNA"/>
</dbReference>
<dbReference type="PANTHER" id="PTHR31157">
    <property type="entry name" value="SCP DOMAIN-CONTAINING PROTEIN"/>
    <property type="match status" value="1"/>
</dbReference>
<protein>
    <submittedName>
        <fullName evidence="2">CAP domain-containing protein</fullName>
    </submittedName>
</protein>
<sequence>MKTIIWRSAILLTVFITLGSLTIVQNNDTTEFKDDFLSRINSVRQAGCKCGTQYMPPVAPLAWSDELERAAKNHASDMAARRYFNHTSKDGSTSYDRITRAGYTMKGYRSIAVGENIAFGQQSIAEVQNGWFKSPGHCKNLMNADFKEVGVAHDRTYWVQNFGGREEFTRQQKLMIKKGARLVERKGY</sequence>
<dbReference type="InterPro" id="IPR014044">
    <property type="entry name" value="CAP_dom"/>
</dbReference>
<dbReference type="RefSeq" id="WP_114004050.1">
    <property type="nucleotide sequence ID" value="NZ_QGDC01000002.1"/>
</dbReference>
<dbReference type="Proteomes" id="UP000253209">
    <property type="component" value="Unassembled WGS sequence"/>
</dbReference>
<dbReference type="Gene3D" id="3.40.33.10">
    <property type="entry name" value="CAP"/>
    <property type="match status" value="1"/>
</dbReference>